<dbReference type="RefSeq" id="WP_344667184.1">
    <property type="nucleotide sequence ID" value="NZ_BAAAQN010000022.1"/>
</dbReference>
<protein>
    <recommendedName>
        <fullName evidence="1">DUF4253 domain-containing protein</fullName>
    </recommendedName>
</protein>
<keyword evidence="3" id="KW-1185">Reference proteome</keyword>
<dbReference type="Proteomes" id="UP001500751">
    <property type="component" value="Unassembled WGS sequence"/>
</dbReference>
<evidence type="ECO:0000259" key="1">
    <source>
        <dbReference type="Pfam" id="PF14062"/>
    </source>
</evidence>
<organism evidence="2 3">
    <name type="scientific">Catenulispora yoronensis</name>
    <dbReference type="NCBI Taxonomy" id="450799"/>
    <lineage>
        <taxon>Bacteria</taxon>
        <taxon>Bacillati</taxon>
        <taxon>Actinomycetota</taxon>
        <taxon>Actinomycetes</taxon>
        <taxon>Catenulisporales</taxon>
        <taxon>Catenulisporaceae</taxon>
        <taxon>Catenulispora</taxon>
    </lineage>
</organism>
<evidence type="ECO:0000313" key="2">
    <source>
        <dbReference type="EMBL" id="GAA2035568.1"/>
    </source>
</evidence>
<feature type="domain" description="DUF4253" evidence="1">
    <location>
        <begin position="152"/>
        <end position="257"/>
    </location>
</feature>
<comment type="caution">
    <text evidence="2">The sequence shown here is derived from an EMBL/GenBank/DDBJ whole genome shotgun (WGS) entry which is preliminary data.</text>
</comment>
<evidence type="ECO:0000313" key="3">
    <source>
        <dbReference type="Proteomes" id="UP001500751"/>
    </source>
</evidence>
<sequence>MAEIPAPLQALLADPSGASLGLRLPPGEVVATDSGEPVMWLSDEPADADLLDHLWSAAHLNGLVPFVYDGSVIRLDPSTPPDPALTAETVLAGWSNRYRVFEPDHNPALSETSQAEISSVLNFPGSRVAEQDRDRLAAKVAHLIQQDSPFAALAPGARGSDVLSTLGWTGPINYNDPIQSYSVVMRAWEDEFDARVVMLMGDSLGCCVGRPPTTFDRALTLAHQQLAFCPDLAGEFGSVNNHAASLINRTMWHFWWD</sequence>
<proteinExistence type="predicted"/>
<reference evidence="3" key="1">
    <citation type="journal article" date="2019" name="Int. J. Syst. Evol. Microbiol.">
        <title>The Global Catalogue of Microorganisms (GCM) 10K type strain sequencing project: providing services to taxonomists for standard genome sequencing and annotation.</title>
        <authorList>
            <consortium name="The Broad Institute Genomics Platform"/>
            <consortium name="The Broad Institute Genome Sequencing Center for Infectious Disease"/>
            <person name="Wu L."/>
            <person name="Ma J."/>
        </authorList>
    </citation>
    <scope>NUCLEOTIDE SEQUENCE [LARGE SCALE GENOMIC DNA]</scope>
    <source>
        <strain evidence="3">JCM 16014</strain>
    </source>
</reference>
<dbReference type="Pfam" id="PF14062">
    <property type="entry name" value="DUF4253"/>
    <property type="match status" value="1"/>
</dbReference>
<dbReference type="InterPro" id="IPR025349">
    <property type="entry name" value="DUF4253"/>
</dbReference>
<accession>A0ABP5FWK0</accession>
<gene>
    <name evidence="2" type="ORF">GCM10009839_40420</name>
</gene>
<name>A0ABP5FWK0_9ACTN</name>
<dbReference type="EMBL" id="BAAAQN010000022">
    <property type="protein sequence ID" value="GAA2035568.1"/>
    <property type="molecule type" value="Genomic_DNA"/>
</dbReference>